<dbReference type="PANTHER" id="PTHR46438">
    <property type="entry name" value="ALPHA/BETA-HYDROLASES SUPERFAMILY PROTEIN"/>
    <property type="match status" value="1"/>
</dbReference>
<evidence type="ECO:0000313" key="2">
    <source>
        <dbReference type="EMBL" id="SKC56804.1"/>
    </source>
</evidence>
<protein>
    <submittedName>
        <fullName evidence="2">Pimeloyl-ACP methyl ester carboxylesterase</fullName>
    </submittedName>
</protein>
<reference evidence="2 3" key="1">
    <citation type="submission" date="2017-02" db="EMBL/GenBank/DDBJ databases">
        <authorList>
            <person name="Peterson S.W."/>
        </authorList>
    </citation>
    <scope>NUCLEOTIDE SEQUENCE [LARGE SCALE GENOMIC DNA]</scope>
    <source>
        <strain evidence="2 3">DSM 25262</strain>
    </source>
</reference>
<keyword evidence="3" id="KW-1185">Reference proteome</keyword>
<dbReference type="Pfam" id="PF00561">
    <property type="entry name" value="Abhydrolase_1"/>
    <property type="match status" value="1"/>
</dbReference>
<dbReference type="EMBL" id="FUZU01000001">
    <property type="protein sequence ID" value="SKC56804.1"/>
    <property type="molecule type" value="Genomic_DNA"/>
</dbReference>
<dbReference type="OrthoDB" id="975949at2"/>
<gene>
    <name evidence="2" type="ORF">SAMN05660236_1640</name>
</gene>
<evidence type="ECO:0000313" key="3">
    <source>
        <dbReference type="Proteomes" id="UP000190961"/>
    </source>
</evidence>
<feature type="domain" description="AB hydrolase-1" evidence="1">
    <location>
        <begin position="19"/>
        <end position="249"/>
    </location>
</feature>
<dbReference type="AlphaFoldDB" id="A0A1T5JZN8"/>
<dbReference type="InterPro" id="IPR000073">
    <property type="entry name" value="AB_hydrolase_1"/>
</dbReference>
<dbReference type="RefSeq" id="WP_079686175.1">
    <property type="nucleotide sequence ID" value="NZ_FUZU01000001.1"/>
</dbReference>
<dbReference type="STRING" id="688867.SAMN05660236_1640"/>
<dbReference type="Gene3D" id="3.40.50.1820">
    <property type="entry name" value="alpha/beta hydrolase"/>
    <property type="match status" value="1"/>
</dbReference>
<organism evidence="2 3">
    <name type="scientific">Ohtaekwangia koreensis</name>
    <dbReference type="NCBI Taxonomy" id="688867"/>
    <lineage>
        <taxon>Bacteria</taxon>
        <taxon>Pseudomonadati</taxon>
        <taxon>Bacteroidota</taxon>
        <taxon>Cytophagia</taxon>
        <taxon>Cytophagales</taxon>
        <taxon>Fulvivirgaceae</taxon>
        <taxon>Ohtaekwangia</taxon>
    </lineage>
</organism>
<sequence>MNVETSTLFYTKSGNGKEVLLLFHGFGQDNAVFTPLAKSLADRYTCYIFDLYFHGKSKWVNDEKPLEKSEWRNIMQSFLNETHIKTFSILGYSLGGKFALATVEAFPQMTRELFLLAPDGVTTNFWYSLATYPWISRKLFKSMINHHGRFLTIGKSLHRIGLIDKGVLRFAEYQMDTAEKRKRVYYSWVVFRKLKFSMRDIGGLINQYKISLTIIVGKYDKVITPKSMNRLSQSVEHHRLHVIEAGHNLLSARELGNLL</sequence>
<accession>A0A1T5JZN8</accession>
<dbReference type="SUPFAM" id="SSF53474">
    <property type="entry name" value="alpha/beta-Hydrolases"/>
    <property type="match status" value="1"/>
</dbReference>
<name>A0A1T5JZN8_9BACT</name>
<dbReference type="InterPro" id="IPR029058">
    <property type="entry name" value="AB_hydrolase_fold"/>
</dbReference>
<proteinExistence type="predicted"/>
<dbReference type="Proteomes" id="UP000190961">
    <property type="component" value="Unassembled WGS sequence"/>
</dbReference>
<evidence type="ECO:0000259" key="1">
    <source>
        <dbReference type="Pfam" id="PF00561"/>
    </source>
</evidence>